<dbReference type="OrthoDB" id="4768141at2759"/>
<dbReference type="Gene3D" id="1.20.1560.10">
    <property type="entry name" value="ABC transporter type 1, transmembrane domain"/>
    <property type="match status" value="1"/>
</dbReference>
<dbReference type="GO" id="GO:0016887">
    <property type="term" value="F:ATP hydrolysis activity"/>
    <property type="evidence" value="ECO:0007669"/>
    <property type="project" value="InterPro"/>
</dbReference>
<name>M7T0C6_EUTLA</name>
<feature type="domain" description="ABC transporter" evidence="8">
    <location>
        <begin position="265"/>
        <end position="469"/>
    </location>
</feature>
<feature type="transmembrane region" description="Helical" evidence="7">
    <location>
        <begin position="122"/>
        <end position="151"/>
    </location>
</feature>
<organism evidence="9 10">
    <name type="scientific">Eutypa lata (strain UCR-EL1)</name>
    <name type="common">Grapevine dieback disease fungus</name>
    <name type="synonym">Eutypa armeniacae</name>
    <dbReference type="NCBI Taxonomy" id="1287681"/>
    <lineage>
        <taxon>Eukaryota</taxon>
        <taxon>Fungi</taxon>
        <taxon>Dikarya</taxon>
        <taxon>Ascomycota</taxon>
        <taxon>Pezizomycotina</taxon>
        <taxon>Sordariomycetes</taxon>
        <taxon>Xylariomycetidae</taxon>
        <taxon>Xylariales</taxon>
        <taxon>Diatrypaceae</taxon>
        <taxon>Eutypa</taxon>
    </lineage>
</organism>
<sequence length="470" mass="51147">MTPQHFHLADEVIVLGHGQIQEQGKWDQLKSRGRSQQMNKIIHVDSGAKSVEMATAKSMEISKRQQQTQLEVALDITRYYLNATGWGNFFLLVACTVLYSFFITIPQYWLKLWTESDQNQEWLFIGGYVILNFSAWVSTNGISCAPLSFFSKTESGSIINRFGQDLQLADRKLPLAISTMSVPVGVIALAVVLKDTTTGGQIGVALNMVLVVNATLLRLVESWTNLEISLGAIARLKRLEAEVPSENEAQETSTPPETWPSEGTVKVDGLTAAYGTNNVVLRDISLTIAAGQKVVLCGRTGSEALSTDTILSVLNKVHTRQYFSSEYHRDVVPSNGDPPPTSHHPVLDRQLTSLPPLSGGQAQLVALGRALLQVHAINASGAQPVVLLDEATAALDHETEALILNIIHEELTCKGYTAILVAHRLSTAVSNMRDGVDTVVLMADGRIQKLGSVKEVLGNESKNGSELSKE</sequence>
<keyword evidence="2" id="KW-0547">Nucleotide-binding</keyword>
<evidence type="ECO:0000259" key="8">
    <source>
        <dbReference type="PROSITE" id="PS50893"/>
    </source>
</evidence>
<keyword evidence="3" id="KW-0067">ATP-binding</keyword>
<evidence type="ECO:0000256" key="7">
    <source>
        <dbReference type="SAM" id="Phobius"/>
    </source>
</evidence>
<dbReference type="PROSITE" id="PS00211">
    <property type="entry name" value="ABC_TRANSPORTER_1"/>
    <property type="match status" value="1"/>
</dbReference>
<evidence type="ECO:0000256" key="3">
    <source>
        <dbReference type="ARBA" id="ARBA00022840"/>
    </source>
</evidence>
<dbReference type="GO" id="GO:0042626">
    <property type="term" value="F:ATPase-coupled transmembrane transporter activity"/>
    <property type="evidence" value="ECO:0007669"/>
    <property type="project" value="TreeGrafter"/>
</dbReference>
<dbReference type="AlphaFoldDB" id="M7T0C6"/>
<dbReference type="GO" id="GO:0016020">
    <property type="term" value="C:membrane"/>
    <property type="evidence" value="ECO:0007669"/>
    <property type="project" value="InterPro"/>
</dbReference>
<protein>
    <submittedName>
        <fullName evidence="9">Putative multidrug resistance protein</fullName>
    </submittedName>
</protein>
<feature type="transmembrane region" description="Helical" evidence="7">
    <location>
        <begin position="172"/>
        <end position="193"/>
    </location>
</feature>
<dbReference type="InterPro" id="IPR027417">
    <property type="entry name" value="P-loop_NTPase"/>
</dbReference>
<dbReference type="InterPro" id="IPR036640">
    <property type="entry name" value="ABC1_TM_sf"/>
</dbReference>
<dbReference type="SUPFAM" id="SSF90123">
    <property type="entry name" value="ABC transporter transmembrane region"/>
    <property type="match status" value="1"/>
</dbReference>
<dbReference type="Gene3D" id="3.40.50.300">
    <property type="entry name" value="P-loop containing nucleotide triphosphate hydrolases"/>
    <property type="match status" value="2"/>
</dbReference>
<evidence type="ECO:0000313" key="9">
    <source>
        <dbReference type="EMBL" id="EMR63296.1"/>
    </source>
</evidence>
<dbReference type="PANTHER" id="PTHR24223">
    <property type="entry name" value="ATP-BINDING CASSETTE SUB-FAMILY C"/>
    <property type="match status" value="1"/>
</dbReference>
<feature type="region of interest" description="Disordered" evidence="6">
    <location>
        <begin position="244"/>
        <end position="263"/>
    </location>
</feature>
<evidence type="ECO:0000256" key="6">
    <source>
        <dbReference type="SAM" id="MobiDB-lite"/>
    </source>
</evidence>
<dbReference type="InterPro" id="IPR003439">
    <property type="entry name" value="ABC_transporter-like_ATP-bd"/>
</dbReference>
<evidence type="ECO:0000256" key="2">
    <source>
        <dbReference type="ARBA" id="ARBA00022741"/>
    </source>
</evidence>
<dbReference type="EMBL" id="KB707241">
    <property type="protein sequence ID" value="EMR63296.1"/>
    <property type="molecule type" value="Genomic_DNA"/>
</dbReference>
<feature type="transmembrane region" description="Helical" evidence="7">
    <location>
        <begin position="89"/>
        <end position="110"/>
    </location>
</feature>
<dbReference type="PANTHER" id="PTHR24223:SF345">
    <property type="entry name" value="ABC MULTIDRUG TRANSPORTER (EUROFUNG)"/>
    <property type="match status" value="1"/>
</dbReference>
<keyword evidence="10" id="KW-1185">Reference proteome</keyword>
<keyword evidence="4 7" id="KW-1133">Transmembrane helix</keyword>
<evidence type="ECO:0000256" key="5">
    <source>
        <dbReference type="ARBA" id="ARBA00023136"/>
    </source>
</evidence>
<dbReference type="GO" id="GO:0005524">
    <property type="term" value="F:ATP binding"/>
    <property type="evidence" value="ECO:0007669"/>
    <property type="project" value="UniProtKB-KW"/>
</dbReference>
<keyword evidence="1 7" id="KW-0812">Transmembrane</keyword>
<dbReference type="KEGG" id="ela:UCREL1_9743"/>
<dbReference type="InterPro" id="IPR017871">
    <property type="entry name" value="ABC_transporter-like_CS"/>
</dbReference>
<keyword evidence="5 7" id="KW-0472">Membrane</keyword>
<evidence type="ECO:0000256" key="1">
    <source>
        <dbReference type="ARBA" id="ARBA00022692"/>
    </source>
</evidence>
<proteinExistence type="predicted"/>
<reference evidence="10" key="1">
    <citation type="journal article" date="2013" name="Genome Announc.">
        <title>Draft genome sequence of the grapevine dieback fungus Eutypa lata UCR-EL1.</title>
        <authorList>
            <person name="Blanco-Ulate B."/>
            <person name="Rolshausen P.E."/>
            <person name="Cantu D."/>
        </authorList>
    </citation>
    <scope>NUCLEOTIDE SEQUENCE [LARGE SCALE GENOMIC DNA]</scope>
    <source>
        <strain evidence="10">UCR-EL1</strain>
    </source>
</reference>
<dbReference type="InterPro" id="IPR050173">
    <property type="entry name" value="ABC_transporter_C-like"/>
</dbReference>
<dbReference type="PROSITE" id="PS50893">
    <property type="entry name" value="ABC_TRANSPORTER_2"/>
    <property type="match status" value="1"/>
</dbReference>
<evidence type="ECO:0000313" key="10">
    <source>
        <dbReference type="Proteomes" id="UP000012174"/>
    </source>
</evidence>
<dbReference type="eggNOG" id="KOG0054">
    <property type="taxonomic scope" value="Eukaryota"/>
</dbReference>
<evidence type="ECO:0000256" key="4">
    <source>
        <dbReference type="ARBA" id="ARBA00022989"/>
    </source>
</evidence>
<dbReference type="HOGENOM" id="CLU_581440_0_0_1"/>
<accession>M7T0C6</accession>
<dbReference type="SUPFAM" id="SSF52540">
    <property type="entry name" value="P-loop containing nucleoside triphosphate hydrolases"/>
    <property type="match status" value="1"/>
</dbReference>
<dbReference type="Proteomes" id="UP000012174">
    <property type="component" value="Unassembled WGS sequence"/>
</dbReference>
<gene>
    <name evidence="9" type="ORF">UCREL1_9743</name>
</gene>